<dbReference type="OrthoDB" id="75419at2759"/>
<protein>
    <submittedName>
        <fullName evidence="6">Uncharacterized protein</fullName>
    </submittedName>
</protein>
<evidence type="ECO:0000256" key="2">
    <source>
        <dbReference type="ARBA" id="ARBA00023006"/>
    </source>
</evidence>
<dbReference type="GO" id="GO:0005737">
    <property type="term" value="C:cytoplasm"/>
    <property type="evidence" value="ECO:0007669"/>
    <property type="project" value="TreeGrafter"/>
</dbReference>
<dbReference type="OMA" id="LYCYEAE"/>
<dbReference type="GO" id="GO:0097352">
    <property type="term" value="P:autophagosome maturation"/>
    <property type="evidence" value="ECO:0007669"/>
    <property type="project" value="TreeGrafter"/>
</dbReference>
<evidence type="ECO:0000313" key="6">
    <source>
        <dbReference type="EMBL" id="VDK78890.1"/>
    </source>
</evidence>
<dbReference type="Pfam" id="PF26103">
    <property type="entry name" value="TPR_Epg5"/>
    <property type="match status" value="1"/>
</dbReference>
<dbReference type="InterPro" id="IPR051436">
    <property type="entry name" value="Autophagy-related_EPG5"/>
</dbReference>
<name>A0A3P6TI89_LITSI</name>
<evidence type="ECO:0000259" key="5">
    <source>
        <dbReference type="Pfam" id="PF26573"/>
    </source>
</evidence>
<dbReference type="Pfam" id="PF26573">
    <property type="entry name" value="TPR_Epg5_2"/>
    <property type="match status" value="1"/>
</dbReference>
<keyword evidence="2" id="KW-0072">Autophagy</keyword>
<evidence type="ECO:0000259" key="4">
    <source>
        <dbReference type="Pfam" id="PF26103"/>
    </source>
</evidence>
<comment type="similarity">
    <text evidence="1">Belongs to the EPG5 family.</text>
</comment>
<reference evidence="6 7" key="1">
    <citation type="submission" date="2018-08" db="EMBL/GenBank/DDBJ databases">
        <authorList>
            <person name="Laetsch R D."/>
            <person name="Stevens L."/>
            <person name="Kumar S."/>
            <person name="Blaxter L. M."/>
        </authorList>
    </citation>
    <scope>NUCLEOTIDE SEQUENCE [LARGE SCALE GENOMIC DNA]</scope>
</reference>
<dbReference type="Proteomes" id="UP000277928">
    <property type="component" value="Unassembled WGS sequence"/>
</dbReference>
<evidence type="ECO:0000256" key="1">
    <source>
        <dbReference type="ARBA" id="ARBA00010948"/>
    </source>
</evidence>
<accession>A0A3P6TI89</accession>
<evidence type="ECO:0000313" key="7">
    <source>
        <dbReference type="Proteomes" id="UP000277928"/>
    </source>
</evidence>
<keyword evidence="7" id="KW-1185">Reference proteome</keyword>
<dbReference type="PANTHER" id="PTHR31139:SF4">
    <property type="entry name" value="ECTOPIC P GRANULES PROTEIN 5 HOMOLOG"/>
    <property type="match status" value="1"/>
</dbReference>
<dbReference type="PANTHER" id="PTHR31139">
    <property type="entry name" value="ECTOPIC P GRANULES PROTEIN 5 HOMOLOG"/>
    <property type="match status" value="1"/>
</dbReference>
<feature type="region of interest" description="Disordered" evidence="3">
    <location>
        <begin position="47"/>
        <end position="79"/>
    </location>
</feature>
<dbReference type="InterPro" id="IPR059030">
    <property type="entry name" value="TPR_Epg5_mid"/>
</dbReference>
<gene>
    <name evidence="6" type="ORF">NLS_LOCUS4257</name>
</gene>
<proteinExistence type="inferred from homology"/>
<organism evidence="6 7">
    <name type="scientific">Litomosoides sigmodontis</name>
    <name type="common">Filarial nematode worm</name>
    <dbReference type="NCBI Taxonomy" id="42156"/>
    <lineage>
        <taxon>Eukaryota</taxon>
        <taxon>Metazoa</taxon>
        <taxon>Ecdysozoa</taxon>
        <taxon>Nematoda</taxon>
        <taxon>Chromadorea</taxon>
        <taxon>Rhabditida</taxon>
        <taxon>Spirurina</taxon>
        <taxon>Spiruromorpha</taxon>
        <taxon>Filarioidea</taxon>
        <taxon>Onchocercidae</taxon>
        <taxon>Litomosoides</taxon>
    </lineage>
</organism>
<feature type="domain" description="Epg5-like central TPR repeats" evidence="4">
    <location>
        <begin position="1612"/>
        <end position="1974"/>
    </location>
</feature>
<dbReference type="InterPro" id="IPR058750">
    <property type="entry name" value="TPR_Epg5"/>
</dbReference>
<dbReference type="STRING" id="42156.A0A3P6TI89"/>
<dbReference type="EMBL" id="UYRX01000264">
    <property type="protein sequence ID" value="VDK78890.1"/>
    <property type="molecule type" value="Genomic_DNA"/>
</dbReference>
<feature type="domain" description="Epg5-like TPR" evidence="5">
    <location>
        <begin position="1184"/>
        <end position="1352"/>
    </location>
</feature>
<evidence type="ECO:0000256" key="3">
    <source>
        <dbReference type="SAM" id="MobiDB-lite"/>
    </source>
</evidence>
<sequence length="2459" mass="278518">MKIPMLNDNKAWRLLHRFCCGHALVLVPPLATFLPLKMMELERSKRKKCQKLRELSPPPSAPTLAELEDADGRKPSTSGIGKSIAEKIVNADIPANEKGVTKLEEKLDNTISAHTSPIDSKEINGTEKTMECDWGKDKILSGTEKKEDVAPIPIVVNNVYPASTVFASSSHIDSKEAIKTDDAVTGIASSIYPNRQLNEMKTYSQNADDLLALTFSGRVQDGVTTIQQPLPSLVETQNVIMGERIANAHSSLFLECNEYGLLTENQLLTFYQNELHESVEEFVDEFLKYEEFPQHSLHEYLERYEKICEQMDAKEIDIADCERLVKECSQASWTSESRIIKQEGRCGEQKYATGSATYLVATFHPEKATELSRLLKRDVSSRLDSSLSLQIQMRSLALQIHWRIVEYRNAFMMEHRCNADSPPCFLSGGADTVSRRNLRNALSDLFHYLRYPDLPSRFVTAVFGWISELVAVLLKACTSYDQQYLLCQVLRLAPPVSQWAAPLLQSYVEIEGINDRPIIDNYIVMMSLLLSSIRGREKFLRRIMNFENENSWIVLDDDGTEKDGSAVTVSETDLIAFLNQFSAEAAFAKAVRYFAITLRSDPINQALTLIAFELVLIKIFNDGLYVYGTSSYRQFCKQIGYALRQSVICSAEILKVIKDALSVAEAEIVQKEFDRIVLHAVYYIVSKQNLGLLQFVVDLPYNFASETCRMRCQILLRRRMAVTVAELYGISDKDLPNFVGKGMIFDFLAGSLLDKLPDLPSDDRVYMISALASLISASDSDVDSFTVEILNVCFLDVSMRDHFYKAGAEAIAILIDKHPYTLRKILLFIDRNLDSLDEYAIEILSVAPLSKCRLSADDVGVICGKWRVLGSMNWGADEGGNLWLKPEVHIACADTLIKGHMAQCKATNGLISKSWNKVAKLASKVPDYEHQFDSFCWDILVRLKLPQADTLNIHSVNDLASFYVFVIQRSLLSVDEFLSSGLSLWSQLITSGCYVGSVVILARLMSSFPDAVTTLISQEIVKCGCQFLRFPCSFTQCFDRLLRCDLSCYAIQLISGADKFPGPTIRLLGSAIAYHINENFSPVPLRSWIQLLCCKRTTQWNSDKSTLYLLGIVVRIAFVRDHTGLLGIPDLLKTNYAILLQQWKDGSKGVLSWFTSDDSIPPIIDSANLGVSPWASFALLLAEQQSYEVFYETLYQSMSKHPKNSLDLSVKKAASKSRLNIPVERLHFHRWLQFACSDNIKEHSVFPFILQNLAIHLYARKVYWATKFCFGKKYLSNSFSQSLIEELREKILPRMEHSSEASLSVFYKAFAQWLSNPEICSASFHNFNNLLLGHLLQFIAVNDFHPWLEYININEMKKKINKEQKLYIFACHLGSLVVNPPVLRARSLTQLIAQFSKRNQALPFPVIPQHSAFPEEIPFDLSVVSNSRHFLTSYASHLKAINEAARTFIAANDYIEVLDDKYVALYPELYTKSSAELAIVLKCGTVFGGKCTNPTTSKVFVEASQYQTSVETKMKVNRQKRSDKLASTFSKLFEQTSFHCANLENIVTKMLNYMGNVGSLSAMHAELLRNAGCKLFYHSTSSITSLEMIFPAAADSYGFVLAKLGKAFIADNPHEQKKLMRVILNGSHLAHLLMPYFTPHCVPAAHLLDLYTSLSKAVRDPITSSAALALLSQLDIKNAGDKLPPHQFSQLMPAAFENLISISDTSLPLYDVCAKHFIHSVFHQFPSNFVDGLKLSLAACDTKSTPAFIFDEMIKKLGADNMDVMDIQPEYIIDIVTASLASGAIGIQFQKSRNELSTRLYGVWVNYLPKVLHLVQFFIYSAASLSFDSQQSTAKLESELRQVFENCMQVFGPLLEQFGPDLPPWNPDDAEGAAVVLDYFVSLMEQLHRLYDAYFPLGSENLITLFWRYYAEKLASFARGGSHVHQIIESRFINIPWQLFWPTLFDLSSMNKIMTDGAPESAPFITQIVVRIPWLSLIQYQEQQPLDAHRAFYSLLFSLLASCISRSSNYTICRASLPKLINSLGPFPWHLIDLEQLNIISSRIASNFSSIILKDLDDVTNAFFELYRRVCFLGTFPVDVFSSAEVCQKQSFYIRTQLALMLGNVNDRAWLRRFYEDQIGVVHNIVSSADLTLENQVYLSRELTSFWSDISDDKFLEVFLSTLLQWLEKNSNSAVVLLLMNTTIASLKMNHSSAGLQIIEKCIATYFGRTGVCEWNVVLKWTALPDHCGRILFTLPISESNLFVPLCTNTFIIKQFMLLKSMNELETASLEQENALLRTLLDYVTTIKPRYVNNEAAFLLLVEKLQKLLLRQYNYSVTQGNRFLMRYLEWLERTYNDDKSSSFFSLIGFSKKQPYSMKMRYICHLMNLYISQQTIAPNQPLRNTVEAPVLNSRIQTFKEMCTHKQYVPFQATSQLAQPYFVQVQTYHISHMNELFAHVVQSLYNEKYLGEMLVNASDFC</sequence>